<sequence length="568" mass="65470">MGVVAVIKSICSLLLKQGEKIKLGFKRFPETFILAAVSACIAIYLNHHVYEKELIRYSLVLVIGCPIFLSIRVFLERNPEVKRHAIAGLYILSIAGLTACYLMLQEQNYVSMTRYFVLNSFFYVLFTVIPYYRREKYELYLVNLTLQCFIAVLYAIILFAGLSFIVVTLKLLFSMDVTWKWFADIWCVTAVFGFVCFCAGVPKPEAEMQLEGYPRFLRILMIYIALPLAITYMVILYIYFMKILINTQWPEGMVANLVVWYSIVCAGLLFCIWPLREFIPWIEKLIRYFSRGLIPLLVMMFIAIGIRINAYGVTESRYYVVLLGIYLAVYMIYLGISRKPENLLAVILVAVISLFSLWGPWSSFNVAIQSQNNRLEKILIDNGMLDNGTIKANPALSLQTIAEIRSKVMYFMRYHSLNDIKYVPRGFQPGQMKEVFGFAMYGNVGSASAELYKLASQPILHIKGYDYLIEVEPYVSKVSDPNSPYSVNITNGKLSINRKDKVIYENNIRDIAYKIYEIHKGVNNLTQNEMTYIDGNESVEVKFIFKEFSCTKERVVFTPAFYLFIKTK</sequence>
<dbReference type="Pfam" id="PF13687">
    <property type="entry name" value="DUF4153"/>
    <property type="match status" value="1"/>
</dbReference>
<evidence type="ECO:0000313" key="2">
    <source>
        <dbReference type="EMBL" id="VBB07136.1"/>
    </source>
</evidence>
<feature type="transmembrane region" description="Helical" evidence="1">
    <location>
        <begin position="343"/>
        <end position="361"/>
    </location>
</feature>
<evidence type="ECO:0000313" key="3">
    <source>
        <dbReference type="Proteomes" id="UP000277811"/>
    </source>
</evidence>
<dbReference type="EMBL" id="UPPP01000072">
    <property type="protein sequence ID" value="VBB07136.1"/>
    <property type="molecule type" value="Genomic_DNA"/>
</dbReference>
<feature type="transmembrane region" description="Helical" evidence="1">
    <location>
        <begin position="318"/>
        <end position="336"/>
    </location>
</feature>
<gene>
    <name evidence="2" type="ORF">LUCI_2380</name>
</gene>
<dbReference type="RefSeq" id="WP_122628079.1">
    <property type="nucleotide sequence ID" value="NZ_UPPP01000072.1"/>
</dbReference>
<dbReference type="AlphaFoldDB" id="A0A498R3B0"/>
<proteinExistence type="predicted"/>
<keyword evidence="1" id="KW-0812">Transmembrane</keyword>
<dbReference type="InterPro" id="IPR025291">
    <property type="entry name" value="DUF4153"/>
</dbReference>
<feature type="transmembrane region" description="Helical" evidence="1">
    <location>
        <begin position="181"/>
        <end position="201"/>
    </location>
</feature>
<feature type="transmembrane region" description="Helical" evidence="1">
    <location>
        <begin position="31"/>
        <end position="49"/>
    </location>
</feature>
<feature type="transmembrane region" description="Helical" evidence="1">
    <location>
        <begin position="222"/>
        <end position="245"/>
    </location>
</feature>
<keyword evidence="3" id="KW-1185">Reference proteome</keyword>
<reference evidence="2 3" key="1">
    <citation type="submission" date="2018-06" db="EMBL/GenBank/DDBJ databases">
        <authorList>
            <person name="Strepis N."/>
        </authorList>
    </citation>
    <scope>NUCLEOTIDE SEQUENCE [LARGE SCALE GENOMIC DNA]</scope>
    <source>
        <strain evidence="2">LUCI</strain>
    </source>
</reference>
<name>A0A498R3B0_9FIRM</name>
<keyword evidence="1" id="KW-0472">Membrane</keyword>
<accession>A0A498R3B0</accession>
<feature type="transmembrane region" description="Helical" evidence="1">
    <location>
        <begin position="144"/>
        <end position="169"/>
    </location>
</feature>
<dbReference type="Proteomes" id="UP000277811">
    <property type="component" value="Unassembled WGS sequence"/>
</dbReference>
<dbReference type="OrthoDB" id="9809196at2"/>
<feature type="transmembrane region" description="Helical" evidence="1">
    <location>
        <begin position="288"/>
        <end position="306"/>
    </location>
</feature>
<evidence type="ECO:0008006" key="4">
    <source>
        <dbReference type="Google" id="ProtNLM"/>
    </source>
</evidence>
<organism evidence="2 3">
    <name type="scientific">Lucifera butyrica</name>
    <dbReference type="NCBI Taxonomy" id="1351585"/>
    <lineage>
        <taxon>Bacteria</taxon>
        <taxon>Bacillati</taxon>
        <taxon>Bacillota</taxon>
        <taxon>Negativicutes</taxon>
        <taxon>Veillonellales</taxon>
        <taxon>Veillonellaceae</taxon>
        <taxon>Lucifera</taxon>
    </lineage>
</organism>
<feature type="transmembrane region" description="Helical" evidence="1">
    <location>
        <begin position="55"/>
        <end position="75"/>
    </location>
</feature>
<protein>
    <recommendedName>
        <fullName evidence="4">DUF4153 domain-containing protein</fullName>
    </recommendedName>
</protein>
<evidence type="ECO:0000256" key="1">
    <source>
        <dbReference type="SAM" id="Phobius"/>
    </source>
</evidence>
<feature type="transmembrane region" description="Helical" evidence="1">
    <location>
        <begin position="87"/>
        <end position="104"/>
    </location>
</feature>
<keyword evidence="1" id="KW-1133">Transmembrane helix</keyword>
<feature type="transmembrane region" description="Helical" evidence="1">
    <location>
        <begin position="257"/>
        <end position="276"/>
    </location>
</feature>
<feature type="transmembrane region" description="Helical" evidence="1">
    <location>
        <begin position="116"/>
        <end position="132"/>
    </location>
</feature>